<dbReference type="GO" id="GO:0005829">
    <property type="term" value="C:cytosol"/>
    <property type="evidence" value="ECO:0007669"/>
    <property type="project" value="TreeGrafter"/>
</dbReference>
<dbReference type="Pfam" id="PF16507">
    <property type="entry name" value="HEAT_PSME4_mid"/>
    <property type="match status" value="1"/>
</dbReference>
<dbReference type="GO" id="GO:0016504">
    <property type="term" value="F:peptidase activator activity"/>
    <property type="evidence" value="ECO:0007669"/>
    <property type="project" value="InterPro"/>
</dbReference>
<accession>A0AAQ3RGI7</accession>
<dbReference type="InterPro" id="IPR035309">
    <property type="entry name" value="PSME4"/>
</dbReference>
<keyword evidence="3" id="KW-1185">Reference proteome</keyword>
<dbReference type="InterPro" id="IPR032430">
    <property type="entry name" value="Blm10_mid"/>
</dbReference>
<proteinExistence type="predicted"/>
<dbReference type="PANTHER" id="PTHR32170">
    <property type="entry name" value="PROTEASOME ACTIVATOR COMPLEX SUBUNIT 4"/>
    <property type="match status" value="1"/>
</dbReference>
<protein>
    <recommendedName>
        <fullName evidence="1">Proteasome activator Blm10 middle HEAT repeats region domain-containing protein</fullName>
    </recommendedName>
</protein>
<dbReference type="GO" id="GO:0005634">
    <property type="term" value="C:nucleus"/>
    <property type="evidence" value="ECO:0007669"/>
    <property type="project" value="TreeGrafter"/>
</dbReference>
<name>A0AAQ3RGI7_VIGMU</name>
<dbReference type="Proteomes" id="UP001374535">
    <property type="component" value="Chromosome 10"/>
</dbReference>
<gene>
    <name evidence="2" type="ORF">V8G54_032264</name>
</gene>
<sequence>MTGLLGIRKRAKQVEVKLGKSLVKLIKRWPSLISKCDLNAEEYAVLGSCSVLASQTVLKHLTAVIVKDDALKKISNFLKTNILPSAVAEVGLLCCACVHSNPEEAVSQPVEPILLSVISSLKGTPRTGFGGGGTFDASASSKAPFLVRSTISPALEAAIDYQLKILSVCITYGGLALLRYKDQFKEALFFAFDSPSWKVNGVADHLLRSLLGSQIHYYPIDQYNHPDAVALEEWISTKGFSTEESFIPKWHIPCDEEIHFANELIDIHFQSTLDDLLKICQSKIHADQGDEKEHLKATLLRIESTLQGLFSCLPDFVPNSRNGTSEDSSNLFSIAGATGCTVGSTALREKAAEIIHIACKYVLEKKSDDSILLILIIRIIDALGNYGTNFCAWKLESAAIIEPPINFIASSHSKGKKRPRWWALIDKAFMHSTWRSSQASYHLYRTSGNISIA</sequence>
<dbReference type="EMBL" id="CP144691">
    <property type="protein sequence ID" value="WVY93176.1"/>
    <property type="molecule type" value="Genomic_DNA"/>
</dbReference>
<dbReference type="GO" id="GO:0070628">
    <property type="term" value="F:proteasome binding"/>
    <property type="evidence" value="ECO:0007669"/>
    <property type="project" value="InterPro"/>
</dbReference>
<evidence type="ECO:0000259" key="1">
    <source>
        <dbReference type="Pfam" id="PF16507"/>
    </source>
</evidence>
<dbReference type="AlphaFoldDB" id="A0AAQ3RGI7"/>
<dbReference type="PANTHER" id="PTHR32170:SF3">
    <property type="entry name" value="PROTEASOME ACTIVATOR COMPLEX SUBUNIT 4"/>
    <property type="match status" value="1"/>
</dbReference>
<reference evidence="2 3" key="1">
    <citation type="journal article" date="2023" name="Life. Sci Alliance">
        <title>Evolutionary insights into 3D genome organization and epigenetic landscape of Vigna mungo.</title>
        <authorList>
            <person name="Junaid A."/>
            <person name="Singh B."/>
            <person name="Bhatia S."/>
        </authorList>
    </citation>
    <scope>NUCLEOTIDE SEQUENCE [LARGE SCALE GENOMIC DNA]</scope>
    <source>
        <strain evidence="2">Urdbean</strain>
    </source>
</reference>
<evidence type="ECO:0000313" key="2">
    <source>
        <dbReference type="EMBL" id="WVY93176.1"/>
    </source>
</evidence>
<feature type="domain" description="Proteasome activator Blm10 middle HEAT repeats region" evidence="1">
    <location>
        <begin position="161"/>
        <end position="309"/>
    </location>
</feature>
<dbReference type="GO" id="GO:0010499">
    <property type="term" value="P:proteasomal ubiquitin-independent protein catabolic process"/>
    <property type="evidence" value="ECO:0007669"/>
    <property type="project" value="TreeGrafter"/>
</dbReference>
<evidence type="ECO:0000313" key="3">
    <source>
        <dbReference type="Proteomes" id="UP001374535"/>
    </source>
</evidence>
<organism evidence="2 3">
    <name type="scientific">Vigna mungo</name>
    <name type="common">Black gram</name>
    <name type="synonym">Phaseolus mungo</name>
    <dbReference type="NCBI Taxonomy" id="3915"/>
    <lineage>
        <taxon>Eukaryota</taxon>
        <taxon>Viridiplantae</taxon>
        <taxon>Streptophyta</taxon>
        <taxon>Embryophyta</taxon>
        <taxon>Tracheophyta</taxon>
        <taxon>Spermatophyta</taxon>
        <taxon>Magnoliopsida</taxon>
        <taxon>eudicotyledons</taxon>
        <taxon>Gunneridae</taxon>
        <taxon>Pentapetalae</taxon>
        <taxon>rosids</taxon>
        <taxon>fabids</taxon>
        <taxon>Fabales</taxon>
        <taxon>Fabaceae</taxon>
        <taxon>Papilionoideae</taxon>
        <taxon>50 kb inversion clade</taxon>
        <taxon>NPAAA clade</taxon>
        <taxon>indigoferoid/millettioid clade</taxon>
        <taxon>Phaseoleae</taxon>
        <taxon>Vigna</taxon>
    </lineage>
</organism>